<keyword evidence="4" id="KW-0413">Isomerase</keyword>
<comment type="function">
    <text evidence="2">Catalyzes the conversion of 3-dehydroshikimate to protocatechuate (3,4-dihydroxybenzoate), a common intermediate of quinate and shikimate degradation pathways.</text>
</comment>
<dbReference type="InterPro" id="IPR037523">
    <property type="entry name" value="VOC_core"/>
</dbReference>
<keyword evidence="4" id="KW-0560">Oxidoreductase</keyword>
<dbReference type="GO" id="GO:0046872">
    <property type="term" value="F:metal ion binding"/>
    <property type="evidence" value="ECO:0007669"/>
    <property type="project" value="UniProtKB-UniRule"/>
</dbReference>
<dbReference type="UniPathway" id="UPA00088"/>
<dbReference type="Pfam" id="PF01261">
    <property type="entry name" value="AP_endonuc_2"/>
    <property type="match status" value="1"/>
</dbReference>
<feature type="domain" description="VOC" evidence="3">
    <location>
        <begin position="296"/>
        <end position="415"/>
    </location>
</feature>
<dbReference type="SUPFAM" id="SSF51658">
    <property type="entry name" value="Xylose isomerase-like"/>
    <property type="match status" value="1"/>
</dbReference>
<comment type="pathway">
    <text evidence="2">Aromatic compound metabolism; 3,4-dihydroxybenzoate biosynthesis.</text>
</comment>
<dbReference type="PANTHER" id="PTHR12110">
    <property type="entry name" value="HYDROXYPYRUVATE ISOMERASE"/>
    <property type="match status" value="1"/>
</dbReference>
<feature type="binding site" evidence="2">
    <location>
        <position position="239"/>
    </location>
    <ligand>
        <name>a divalent metal cation</name>
        <dbReference type="ChEBI" id="CHEBI:60240"/>
        <note>catalytic</note>
    </ligand>
</feature>
<dbReference type="InterPro" id="IPR050009">
    <property type="entry name" value="QuiC"/>
</dbReference>
<accession>A0A7D5D9I7</accession>
<feature type="binding site" evidence="2">
    <location>
        <position position="600"/>
    </location>
    <ligand>
        <name>Mg(2+)</name>
        <dbReference type="ChEBI" id="CHEBI:18420"/>
    </ligand>
</feature>
<feature type="binding site" evidence="2">
    <location>
        <position position="522"/>
    </location>
    <ligand>
        <name>Mg(2+)</name>
        <dbReference type="ChEBI" id="CHEBI:18420"/>
    </ligand>
</feature>
<dbReference type="PANTHER" id="PTHR12110:SF21">
    <property type="entry name" value="XYLOSE ISOMERASE-LIKE TIM BARREL DOMAIN-CONTAINING PROTEIN"/>
    <property type="match status" value="1"/>
</dbReference>
<dbReference type="RefSeq" id="WP_158153520.1">
    <property type="nucleotide sequence ID" value="NZ_CP056030.1"/>
</dbReference>
<dbReference type="InterPro" id="IPR036237">
    <property type="entry name" value="Xyl_isomerase-like_sf"/>
</dbReference>
<keyword evidence="5" id="KW-1185">Reference proteome</keyword>
<keyword evidence="2" id="KW-0456">Lyase</keyword>
<dbReference type="AlphaFoldDB" id="A0A7D5D9I7"/>
<feature type="domain" description="VOC" evidence="3">
    <location>
        <begin position="441"/>
        <end position="591"/>
    </location>
</feature>
<dbReference type="InterPro" id="IPR050312">
    <property type="entry name" value="IolE/XylAMocC-like"/>
</dbReference>
<feature type="binding site" evidence="2">
    <location>
        <position position="165"/>
    </location>
    <ligand>
        <name>a divalent metal cation</name>
        <dbReference type="ChEBI" id="CHEBI:60240"/>
        <note>catalytic</note>
    </ligand>
</feature>
<dbReference type="HAMAP" id="MF_02238">
    <property type="entry name" value="DSD"/>
    <property type="match status" value="1"/>
</dbReference>
<feature type="binding site" evidence="2">
    <location>
        <position position="444"/>
    </location>
    <ligand>
        <name>Mg(2+)</name>
        <dbReference type="ChEBI" id="CHEBI:18420"/>
    </ligand>
</feature>
<comment type="catalytic activity">
    <reaction evidence="2">
        <text>3-dehydroshikimate = 3,4-dihydroxybenzoate + H2O</text>
        <dbReference type="Rhea" id="RHEA:24848"/>
        <dbReference type="ChEBI" id="CHEBI:15377"/>
        <dbReference type="ChEBI" id="CHEBI:16630"/>
        <dbReference type="ChEBI" id="CHEBI:36241"/>
        <dbReference type="EC" id="4.2.1.118"/>
    </reaction>
</comment>
<comment type="cofactor">
    <cofactor evidence="2">
        <name>a divalent metal cation</name>
        <dbReference type="ChEBI" id="CHEBI:60240"/>
    </cofactor>
</comment>
<dbReference type="InterPro" id="IPR043700">
    <property type="entry name" value="DSD"/>
</dbReference>
<dbReference type="GO" id="GO:0046279">
    <property type="term" value="P:3,4-dihydroxybenzoate biosynthetic process"/>
    <property type="evidence" value="ECO:0007669"/>
    <property type="project" value="UniProtKB-UniRule"/>
</dbReference>
<dbReference type="GO" id="GO:0046565">
    <property type="term" value="F:3-dehydroshikimate dehydratase activity"/>
    <property type="evidence" value="ECO:0007669"/>
    <property type="project" value="UniProtKB-UniRule"/>
</dbReference>
<sequence length="636" mass="70675">MHRSIATVSLSGTLPEKLEAIAAAGFDGVEIFENDLLYYDGSPREIRQMCADLGIAITLFQPFRDFEGCRRDRLARNIERAERKFDLMQELGTDLVLVCSNASADSVGDRQILVDDLHLLAEHAGKRNLRIGYEALAWGKHVNTYQQVWDIVKAADHPNLGVLLDSFHTLSLKGDPAAIADIPGDKIFFVQMADAPILNMDVLEWSRHFRCFPGQGEFDLPGFLAPIIKSGYTGPLSLEIFNDGFRAAPPRANAADGLRSLLYLEEKTRKLLEQEAAPVPNLDILFSPPQADAYDGIEFLEFAVDEAQGAKLTNVLEQLGFAKAGQHKSKAVSLMRQGDINLILNSEPYSFAHNFFESHGPSLCATAIRVKDSAKALERAVAYKGQPFRGLVGPNERELAAVRAPDGSLIYLVDQDAQGRTIYDTDFSVKEVKQNPLGLKRIDHMAMALPPDNLDNWTLFYKSLLDFTADDEVVLPDPYGLVKSRAVRSRDSSIRLPLNISENRNTAISHALSTYRGSGVHHIAFDCDDIFAAVTKAKEAGLALLDIPLNYYDDLAARFDFDDEFLSELAYYNVLYDRDANGGELFHVYTEPFEDRFFFEIIQRRNGYAGYGAANVAVRLAAMAKARSKGVRHAKL</sequence>
<feature type="binding site" evidence="2">
    <location>
        <position position="191"/>
    </location>
    <ligand>
        <name>a divalent metal cation</name>
        <dbReference type="ChEBI" id="CHEBI:60240"/>
        <note>catalytic</note>
    </ligand>
</feature>
<dbReference type="CDD" id="cd07250">
    <property type="entry name" value="HPPD_C_like"/>
    <property type="match status" value="1"/>
</dbReference>
<dbReference type="InterPro" id="IPR013022">
    <property type="entry name" value="Xyl_isomerase-like_TIM-brl"/>
</dbReference>
<dbReference type="NCBIfam" id="NF042435">
    <property type="entry name" value="DhshikDhtase_QuiC"/>
    <property type="match status" value="1"/>
</dbReference>
<keyword evidence="1 2" id="KW-0479">Metal-binding</keyword>
<dbReference type="EMBL" id="CP056030">
    <property type="protein sequence ID" value="QKZ06879.1"/>
    <property type="molecule type" value="Genomic_DNA"/>
</dbReference>
<dbReference type="InterPro" id="IPR029068">
    <property type="entry name" value="Glyas_Bleomycin-R_OHBP_Dase"/>
</dbReference>
<dbReference type="InterPro" id="IPR041736">
    <property type="entry name" value="4OHPhenylPyrv_dOase_N"/>
</dbReference>
<dbReference type="InterPro" id="IPR041735">
    <property type="entry name" value="4OHPhenylPyrv_dOase_C"/>
</dbReference>
<dbReference type="GO" id="GO:0051213">
    <property type="term" value="F:dioxygenase activity"/>
    <property type="evidence" value="ECO:0007669"/>
    <property type="project" value="UniProtKB-KW"/>
</dbReference>
<feature type="binding site" evidence="2">
    <location>
        <position position="134"/>
    </location>
    <ligand>
        <name>a divalent metal cation</name>
        <dbReference type="ChEBI" id="CHEBI:60240"/>
        <note>catalytic</note>
    </ligand>
</feature>
<comment type="similarity">
    <text evidence="2">Belongs to the bacterial two-domain DSD family.</text>
</comment>
<dbReference type="InterPro" id="IPR004360">
    <property type="entry name" value="Glyas_Fos-R_dOase_dom"/>
</dbReference>
<name>A0A7D5D9I7_9PSED</name>
<protein>
    <recommendedName>
        <fullName evidence="2">3-dehydroshikimate dehydratase</fullName>
        <shortName evidence="2">DSD</shortName>
        <ecNumber evidence="2">4.2.1.118</ecNumber>
    </recommendedName>
</protein>
<keyword evidence="4" id="KW-0223">Dioxygenase</keyword>
<dbReference type="PROSITE" id="PS51819">
    <property type="entry name" value="VOC"/>
    <property type="match status" value="2"/>
</dbReference>
<proteinExistence type="inferred from homology"/>
<evidence type="ECO:0000259" key="3">
    <source>
        <dbReference type="PROSITE" id="PS51819"/>
    </source>
</evidence>
<keyword evidence="4" id="KW-0670">Pyruvate</keyword>
<dbReference type="Gene3D" id="3.10.180.10">
    <property type="entry name" value="2,3-Dihydroxybiphenyl 1,2-Dioxygenase, domain 1"/>
    <property type="match status" value="2"/>
</dbReference>
<dbReference type="Pfam" id="PF14696">
    <property type="entry name" value="Glyoxalase_5"/>
    <property type="match status" value="1"/>
</dbReference>
<dbReference type="EC" id="4.2.1.118" evidence="2"/>
<evidence type="ECO:0000256" key="1">
    <source>
        <dbReference type="ARBA" id="ARBA00022723"/>
    </source>
</evidence>
<dbReference type="CDD" id="cd08342">
    <property type="entry name" value="HPPD_N_like"/>
    <property type="match status" value="1"/>
</dbReference>
<organism evidence="4 5">
    <name type="scientific">Pseudomonas eucalypticola</name>
    <dbReference type="NCBI Taxonomy" id="2599595"/>
    <lineage>
        <taxon>Bacteria</taxon>
        <taxon>Pseudomonadati</taxon>
        <taxon>Pseudomonadota</taxon>
        <taxon>Gammaproteobacteria</taxon>
        <taxon>Pseudomonadales</taxon>
        <taxon>Pseudomonadaceae</taxon>
        <taxon>Pseudomonas</taxon>
    </lineage>
</organism>
<dbReference type="SUPFAM" id="SSF54593">
    <property type="entry name" value="Glyoxalase/Bleomycin resistance protein/Dihydroxybiphenyl dioxygenase"/>
    <property type="match status" value="1"/>
</dbReference>
<evidence type="ECO:0000313" key="5">
    <source>
        <dbReference type="Proteomes" id="UP000509568"/>
    </source>
</evidence>
<dbReference type="Proteomes" id="UP000509568">
    <property type="component" value="Chromosome"/>
</dbReference>
<evidence type="ECO:0000256" key="2">
    <source>
        <dbReference type="HAMAP-Rule" id="MF_02238"/>
    </source>
</evidence>
<dbReference type="GO" id="GO:0016853">
    <property type="term" value="F:isomerase activity"/>
    <property type="evidence" value="ECO:0007669"/>
    <property type="project" value="UniProtKB-KW"/>
</dbReference>
<dbReference type="Pfam" id="PF00903">
    <property type="entry name" value="Glyoxalase"/>
    <property type="match status" value="1"/>
</dbReference>
<dbReference type="KEGG" id="pez:HWQ56_25130"/>
<dbReference type="Gene3D" id="3.20.20.150">
    <property type="entry name" value="Divalent-metal-dependent TIM barrel enzymes"/>
    <property type="match status" value="1"/>
</dbReference>
<reference evidence="4 5" key="1">
    <citation type="submission" date="2020-06" db="EMBL/GenBank/DDBJ databases">
        <title>Pseudomonas eucalypticola sp. nov., an endophyte of Eucalyptus dunnii leaves with biocontrol ability of eucalyptus leaf blight.</title>
        <authorList>
            <person name="Liu Y."/>
            <person name="Song Z."/>
            <person name="Zeng H."/>
            <person name="Lu M."/>
            <person name="Wang X."/>
            <person name="Lian X."/>
            <person name="Zhang Q."/>
        </authorList>
    </citation>
    <scope>NUCLEOTIDE SEQUENCE [LARGE SCALE GENOMIC DNA]</scope>
    <source>
        <strain evidence="4 5">NP-1</strain>
    </source>
</reference>
<evidence type="ECO:0000313" key="4">
    <source>
        <dbReference type="EMBL" id="QKZ06879.1"/>
    </source>
</evidence>
<gene>
    <name evidence="4" type="ORF">HWQ56_25130</name>
</gene>